<comment type="caution">
    <text evidence="3">The sequence shown here is derived from an EMBL/GenBank/DDBJ whole genome shotgun (WGS) entry which is preliminary data.</text>
</comment>
<proteinExistence type="predicted"/>
<accession>A0A316HQR0</accession>
<gene>
    <name evidence="3" type="ORF">LX99_03012</name>
</gene>
<evidence type="ECO:0000259" key="1">
    <source>
        <dbReference type="Pfam" id="PF04773"/>
    </source>
</evidence>
<dbReference type="PANTHER" id="PTHR30273:SF2">
    <property type="entry name" value="PROTEIN FECR"/>
    <property type="match status" value="1"/>
</dbReference>
<keyword evidence="4" id="KW-1185">Reference proteome</keyword>
<evidence type="ECO:0000313" key="3">
    <source>
        <dbReference type="EMBL" id="PWK77202.1"/>
    </source>
</evidence>
<dbReference type="PIRSF" id="PIRSF018266">
    <property type="entry name" value="FecR"/>
    <property type="match status" value="1"/>
</dbReference>
<name>A0A316HQR0_9SPHI</name>
<organism evidence="3 4">
    <name type="scientific">Mucilaginibacter oryzae</name>
    <dbReference type="NCBI Taxonomy" id="468058"/>
    <lineage>
        <taxon>Bacteria</taxon>
        <taxon>Pseudomonadati</taxon>
        <taxon>Bacteroidota</taxon>
        <taxon>Sphingobacteriia</taxon>
        <taxon>Sphingobacteriales</taxon>
        <taxon>Sphingobacteriaceae</taxon>
        <taxon>Mucilaginibacter</taxon>
    </lineage>
</organism>
<dbReference type="Gene3D" id="2.60.120.1440">
    <property type="match status" value="1"/>
</dbReference>
<dbReference type="InterPro" id="IPR032508">
    <property type="entry name" value="FecR_C"/>
</dbReference>
<dbReference type="EMBL" id="QGHA01000005">
    <property type="protein sequence ID" value="PWK77202.1"/>
    <property type="molecule type" value="Genomic_DNA"/>
</dbReference>
<feature type="domain" description="Protein FecR C-terminal" evidence="2">
    <location>
        <begin position="311"/>
        <end position="379"/>
    </location>
</feature>
<dbReference type="Gene3D" id="3.55.50.30">
    <property type="match status" value="1"/>
</dbReference>
<dbReference type="InterPro" id="IPR006860">
    <property type="entry name" value="FecR"/>
</dbReference>
<dbReference type="FunFam" id="2.60.120.1440:FF:000001">
    <property type="entry name" value="Putative anti-sigma factor"/>
    <property type="match status" value="1"/>
</dbReference>
<evidence type="ECO:0000313" key="4">
    <source>
        <dbReference type="Proteomes" id="UP000245678"/>
    </source>
</evidence>
<reference evidence="3 4" key="1">
    <citation type="submission" date="2018-05" db="EMBL/GenBank/DDBJ databases">
        <title>Genomic Encyclopedia of Archaeal and Bacterial Type Strains, Phase II (KMG-II): from individual species to whole genera.</title>
        <authorList>
            <person name="Goeker M."/>
        </authorList>
    </citation>
    <scope>NUCLEOTIDE SEQUENCE [LARGE SCALE GENOMIC DNA]</scope>
    <source>
        <strain evidence="3 4">DSM 19975</strain>
    </source>
</reference>
<sequence length="381" mass="42324">MTQEEYIDLHEKFLAGNCSPEEIELLNEVGNDFLIDGKWQPEMGDERAVKHRIQSQIRKSVAQGKVIRLQWLKWVAAACVLISMSYPLFRYLSAPPIKTAIVSSQNSIVKTDISPGNSKAILTLANGSSIVLNNSKKGILAKAGNTSIIQKTGGELSYQPDVDIKTATNIQYNVLKTPPGGEYQLQLPDGTRVWLNAASSIKFPNAFAGANRRVELMGEAYFEVSKNPAMPFIVAANGTETRVLGTHFNVMAYPDEPGVTTTLFEGSVKFSRNKSDVLLTPGNQALLNNATNLIKVQKANLEEVLAWKNGYFNFQDEDIHSIMRKVARWYNVEVVYDAGFGAMHFDGTLSRYNNISDLLKMLQSTGTIHFKVEGRRITVMR</sequence>
<dbReference type="Pfam" id="PF16344">
    <property type="entry name" value="FecR_C"/>
    <property type="match status" value="1"/>
</dbReference>
<dbReference type="AlphaFoldDB" id="A0A316HQR0"/>
<dbReference type="PANTHER" id="PTHR30273">
    <property type="entry name" value="PERIPLASMIC SIGNAL SENSOR AND SIGMA FACTOR ACTIVATOR FECR-RELATED"/>
    <property type="match status" value="1"/>
</dbReference>
<dbReference type="Proteomes" id="UP000245678">
    <property type="component" value="Unassembled WGS sequence"/>
</dbReference>
<dbReference type="InterPro" id="IPR012373">
    <property type="entry name" value="Ferrdict_sens_TM"/>
</dbReference>
<protein>
    <submittedName>
        <fullName evidence="3">FecR family protein</fullName>
    </submittedName>
</protein>
<dbReference type="GO" id="GO:0016989">
    <property type="term" value="F:sigma factor antagonist activity"/>
    <property type="evidence" value="ECO:0007669"/>
    <property type="project" value="TreeGrafter"/>
</dbReference>
<dbReference type="RefSeq" id="WP_109608603.1">
    <property type="nucleotide sequence ID" value="NZ_QGHA01000005.1"/>
</dbReference>
<evidence type="ECO:0000259" key="2">
    <source>
        <dbReference type="Pfam" id="PF16344"/>
    </source>
</evidence>
<dbReference type="Pfam" id="PF04773">
    <property type="entry name" value="FecR"/>
    <property type="match status" value="1"/>
</dbReference>
<feature type="domain" description="FecR protein" evidence="1">
    <location>
        <begin position="174"/>
        <end position="269"/>
    </location>
</feature>